<name>A0ACA9MUH8_9GLOM</name>
<comment type="caution">
    <text evidence="1">The sequence shown here is derived from an EMBL/GenBank/DDBJ whole genome shotgun (WGS) entry which is preliminary data.</text>
</comment>
<gene>
    <name evidence="1" type="ORF">ACOLOM_LOCUS6852</name>
</gene>
<evidence type="ECO:0000313" key="1">
    <source>
        <dbReference type="EMBL" id="CAG8605914.1"/>
    </source>
</evidence>
<sequence length="1015" mass="114144">FQLNAPRFHNEAQFRSALIEPTIRVLAKKANGLFLWAQLAFEVFLSAENPTKSLLNLVEEDALATIDGLYLEMLLLIQVKLDRKDKELDKELLSTFNPSKGDWAGQVKRPFLSGPLQNLPAWASNVRGHSCSTCISYSTSVHEEIPYIHRDHPNGVTPCPAPTLRSPIHLTPPAALFLLLVQSKSSTSLNAGSTPFTDIPFPMPSGEPDTSMDLIKTAGLSTAFPGQSGPDLRSGALVRIKHATFREWLCQSHPPTLISSLIGASVDEEEDLRFVVAPTEEVGQAMLAKGSLGLLTTSAASAASLDSHKDDADKPVDGKPKSVKDGENTQQEEMLDYAGRYWPAHCASLISALHSVDESAMYANSTMTPGSRWYDLRQDMLQFLKTNLLWWVDTCCSKKWIKQARSGMVELREVLLDVIPEEDLQADINDLTQWVEEAIRLLDSPSGASSIPIDNRTDDHSLIWRHYSTELVRREEALEILRREEERRKREEEDLKAREEEERRIREEAERKAREEAERKAREEAERKAREEAERKSREEAECKAREEAEHKAREEAERKAREEAERKTREEAERRAREEAERKSREEALRKAREETKRISREATEQKAREEAERRVREEAERKTREEALRMAQREAERAAREEAGRKAARDEAERKVREQAHRKAHEDAERIAREVAERSIQEEVARIAQEAERKIQEEAALEARQEADRKAKEELERKLLKEAEARTREEERRRRAMQEQKESATRKRRETEGSDHRVPQEREAGPRSVLPRGRARSDGASITNAGVLDLKLPEDMSLLDSFAALSFGDDSFQVDSPTTASRSKVPKAASDSNTDGDGHLSTDKDSTRSIPVTPTSDLEPSIPTSRDETAKIRLYTRSPAPSNAPTVRPTPAEASSKTPKLDTFRATNSNPRSGAGRRPVAPQPGHSAVHSAMVYKVPLELNSQGLNHGSQTKVGGKLPIPQHPKHNLLHLLILKLRPQLLLHGESGQESFPGLKNILSSLINKPPLSKGATL</sequence>
<dbReference type="EMBL" id="CAJVPT010014601">
    <property type="protein sequence ID" value="CAG8605914.1"/>
    <property type="molecule type" value="Genomic_DNA"/>
</dbReference>
<organism evidence="1 2">
    <name type="scientific">Acaulospora colombiana</name>
    <dbReference type="NCBI Taxonomy" id="27376"/>
    <lineage>
        <taxon>Eukaryota</taxon>
        <taxon>Fungi</taxon>
        <taxon>Fungi incertae sedis</taxon>
        <taxon>Mucoromycota</taxon>
        <taxon>Glomeromycotina</taxon>
        <taxon>Glomeromycetes</taxon>
        <taxon>Diversisporales</taxon>
        <taxon>Acaulosporaceae</taxon>
        <taxon>Acaulospora</taxon>
    </lineage>
</organism>
<evidence type="ECO:0000313" key="2">
    <source>
        <dbReference type="Proteomes" id="UP000789525"/>
    </source>
</evidence>
<feature type="non-terminal residue" evidence="1">
    <location>
        <position position="1"/>
    </location>
</feature>
<reference evidence="1" key="1">
    <citation type="submission" date="2021-06" db="EMBL/GenBank/DDBJ databases">
        <authorList>
            <person name="Kallberg Y."/>
            <person name="Tangrot J."/>
            <person name="Rosling A."/>
        </authorList>
    </citation>
    <scope>NUCLEOTIDE SEQUENCE</scope>
    <source>
        <strain evidence="1">CL356</strain>
    </source>
</reference>
<accession>A0ACA9MUH8</accession>
<proteinExistence type="predicted"/>
<keyword evidence="2" id="KW-1185">Reference proteome</keyword>
<protein>
    <submittedName>
        <fullName evidence="1">15623_t:CDS:1</fullName>
    </submittedName>
</protein>
<dbReference type="Proteomes" id="UP000789525">
    <property type="component" value="Unassembled WGS sequence"/>
</dbReference>